<dbReference type="EMBL" id="BKCJ010381042">
    <property type="protein sequence ID" value="GFA17785.1"/>
    <property type="molecule type" value="Genomic_DNA"/>
</dbReference>
<protein>
    <submittedName>
        <fullName evidence="1">Uncharacterized protein</fullName>
    </submittedName>
</protein>
<proteinExistence type="predicted"/>
<sequence>KEDAATWDGGKGTWGGRAKVFGTVPVVLGAQEIVWGNGVKMAGKCVEGTV</sequence>
<dbReference type="AlphaFoldDB" id="A0A699J7L1"/>
<organism evidence="1">
    <name type="scientific">Tanacetum cinerariifolium</name>
    <name type="common">Dalmatian daisy</name>
    <name type="synonym">Chrysanthemum cinerariifolium</name>
    <dbReference type="NCBI Taxonomy" id="118510"/>
    <lineage>
        <taxon>Eukaryota</taxon>
        <taxon>Viridiplantae</taxon>
        <taxon>Streptophyta</taxon>
        <taxon>Embryophyta</taxon>
        <taxon>Tracheophyta</taxon>
        <taxon>Spermatophyta</taxon>
        <taxon>Magnoliopsida</taxon>
        <taxon>eudicotyledons</taxon>
        <taxon>Gunneridae</taxon>
        <taxon>Pentapetalae</taxon>
        <taxon>asterids</taxon>
        <taxon>campanulids</taxon>
        <taxon>Asterales</taxon>
        <taxon>Asteraceae</taxon>
        <taxon>Asteroideae</taxon>
        <taxon>Anthemideae</taxon>
        <taxon>Anthemidinae</taxon>
        <taxon>Tanacetum</taxon>
    </lineage>
</organism>
<feature type="non-terminal residue" evidence="1">
    <location>
        <position position="1"/>
    </location>
</feature>
<evidence type="ECO:0000313" key="1">
    <source>
        <dbReference type="EMBL" id="GFA17785.1"/>
    </source>
</evidence>
<accession>A0A699J7L1</accession>
<comment type="caution">
    <text evidence="1">The sequence shown here is derived from an EMBL/GenBank/DDBJ whole genome shotgun (WGS) entry which is preliminary data.</text>
</comment>
<reference evidence="1" key="1">
    <citation type="journal article" date="2019" name="Sci. Rep.">
        <title>Draft genome of Tanacetum cinerariifolium, the natural source of mosquito coil.</title>
        <authorList>
            <person name="Yamashiro T."/>
            <person name="Shiraishi A."/>
            <person name="Satake H."/>
            <person name="Nakayama K."/>
        </authorList>
    </citation>
    <scope>NUCLEOTIDE SEQUENCE</scope>
</reference>
<name>A0A699J7L1_TANCI</name>
<gene>
    <name evidence="1" type="ORF">Tci_589757</name>
</gene>